<evidence type="ECO:0000256" key="1">
    <source>
        <dbReference type="SAM" id="SignalP"/>
    </source>
</evidence>
<reference evidence="2 3" key="1">
    <citation type="submission" date="2021-06" db="EMBL/GenBank/DDBJ databases">
        <title>Caerostris extrusa draft genome.</title>
        <authorList>
            <person name="Kono N."/>
            <person name="Arakawa K."/>
        </authorList>
    </citation>
    <scope>NUCLEOTIDE SEQUENCE [LARGE SCALE GENOMIC DNA]</scope>
</reference>
<sequence length="135" mass="14964">MDTTATMSNSRMLTISIMFAAGVKASLCTSSRPVATFCRYSLWSLGDELFICVCHSRVQEFSLGIGRWQAVGGGWENTSVSNGNDMDSDSMADSYLCNSWLCTFNFGYCYQIPLAFRMGLISDDYNYKGNRGGFI</sequence>
<feature type="chain" id="PRO_5043887354" description="Secreted protein" evidence="1">
    <location>
        <begin position="26"/>
        <end position="135"/>
    </location>
</feature>
<keyword evidence="1" id="KW-0732">Signal</keyword>
<proteinExistence type="predicted"/>
<organism evidence="2 3">
    <name type="scientific">Caerostris extrusa</name>
    <name type="common">Bark spider</name>
    <name type="synonym">Caerostris bankana</name>
    <dbReference type="NCBI Taxonomy" id="172846"/>
    <lineage>
        <taxon>Eukaryota</taxon>
        <taxon>Metazoa</taxon>
        <taxon>Ecdysozoa</taxon>
        <taxon>Arthropoda</taxon>
        <taxon>Chelicerata</taxon>
        <taxon>Arachnida</taxon>
        <taxon>Araneae</taxon>
        <taxon>Araneomorphae</taxon>
        <taxon>Entelegynae</taxon>
        <taxon>Araneoidea</taxon>
        <taxon>Araneidae</taxon>
        <taxon>Caerostris</taxon>
    </lineage>
</organism>
<accession>A0AAV4PX91</accession>
<evidence type="ECO:0000313" key="2">
    <source>
        <dbReference type="EMBL" id="GIY00512.1"/>
    </source>
</evidence>
<evidence type="ECO:0000313" key="3">
    <source>
        <dbReference type="Proteomes" id="UP001054945"/>
    </source>
</evidence>
<feature type="signal peptide" evidence="1">
    <location>
        <begin position="1"/>
        <end position="25"/>
    </location>
</feature>
<evidence type="ECO:0008006" key="4">
    <source>
        <dbReference type="Google" id="ProtNLM"/>
    </source>
</evidence>
<gene>
    <name evidence="2" type="ORF">CEXT_627701</name>
</gene>
<protein>
    <recommendedName>
        <fullName evidence="4">Secreted protein</fullName>
    </recommendedName>
</protein>
<dbReference type="AlphaFoldDB" id="A0AAV4PX91"/>
<dbReference type="EMBL" id="BPLR01005187">
    <property type="protein sequence ID" value="GIY00512.1"/>
    <property type="molecule type" value="Genomic_DNA"/>
</dbReference>
<comment type="caution">
    <text evidence="2">The sequence shown here is derived from an EMBL/GenBank/DDBJ whole genome shotgun (WGS) entry which is preliminary data.</text>
</comment>
<keyword evidence="3" id="KW-1185">Reference proteome</keyword>
<dbReference type="Proteomes" id="UP001054945">
    <property type="component" value="Unassembled WGS sequence"/>
</dbReference>
<name>A0AAV4PX91_CAEEX</name>